<evidence type="ECO:0000313" key="2">
    <source>
        <dbReference type="Proteomes" id="UP000886819"/>
    </source>
</evidence>
<name>A0A9D0YVH9_9FIRM</name>
<dbReference type="PANTHER" id="PTHR38455">
    <property type="entry name" value="HYPOTHETICAL CYTOSOLIC PROTEIN"/>
    <property type="match status" value="1"/>
</dbReference>
<dbReference type="EMBL" id="DVFI01000012">
    <property type="protein sequence ID" value="HIQ62146.1"/>
    <property type="molecule type" value="Genomic_DNA"/>
</dbReference>
<dbReference type="PANTHER" id="PTHR38455:SF1">
    <property type="entry name" value="DUF951 DOMAIN-CONTAINING PROTEIN"/>
    <property type="match status" value="1"/>
</dbReference>
<reference evidence="1" key="2">
    <citation type="journal article" date="2021" name="PeerJ">
        <title>Extensive microbial diversity within the chicken gut microbiome revealed by metagenomics and culture.</title>
        <authorList>
            <person name="Gilroy R."/>
            <person name="Ravi A."/>
            <person name="Getino M."/>
            <person name="Pursley I."/>
            <person name="Horton D.L."/>
            <person name="Alikhan N.F."/>
            <person name="Baker D."/>
            <person name="Gharbi K."/>
            <person name="Hall N."/>
            <person name="Watson M."/>
            <person name="Adriaenssens E.M."/>
            <person name="Foster-Nyarko E."/>
            <person name="Jarju S."/>
            <person name="Secka A."/>
            <person name="Antonio M."/>
            <person name="Oren A."/>
            <person name="Chaudhuri R.R."/>
            <person name="La Ragione R."/>
            <person name="Hildebrand F."/>
            <person name="Pallen M.J."/>
        </authorList>
    </citation>
    <scope>NUCLEOTIDE SEQUENCE</scope>
    <source>
        <strain evidence="1">ChiHile30-977</strain>
    </source>
</reference>
<proteinExistence type="predicted"/>
<dbReference type="Proteomes" id="UP000886819">
    <property type="component" value="Unassembled WGS sequence"/>
</dbReference>
<comment type="caution">
    <text evidence="1">The sequence shown here is derived from an EMBL/GenBank/DDBJ whole genome shotgun (WGS) entry which is preliminary data.</text>
</comment>
<sequence>MEEILLGDVVQMRKPHPCGSDLWVIIRTGADIKIRCTGCGRIVMLDREAFLKRRKRLVERPESPGLLKGASEPS</sequence>
<accession>A0A9D0YVH9</accession>
<gene>
    <name evidence="1" type="ORF">IAA66_00990</name>
</gene>
<evidence type="ECO:0000313" key="1">
    <source>
        <dbReference type="EMBL" id="HIQ62146.1"/>
    </source>
</evidence>
<dbReference type="AlphaFoldDB" id="A0A9D0YVH9"/>
<organism evidence="1 2">
    <name type="scientific">Candidatus Avichristensenella intestinipullorum</name>
    <dbReference type="NCBI Taxonomy" id="2840693"/>
    <lineage>
        <taxon>Bacteria</taxon>
        <taxon>Bacillati</taxon>
        <taxon>Bacillota</taxon>
        <taxon>Clostridia</taxon>
        <taxon>Candidatus Avichristensenella</taxon>
    </lineage>
</organism>
<reference evidence="1" key="1">
    <citation type="submission" date="2020-10" db="EMBL/GenBank/DDBJ databases">
        <authorList>
            <person name="Gilroy R."/>
        </authorList>
    </citation>
    <scope>NUCLEOTIDE SEQUENCE</scope>
    <source>
        <strain evidence="1">ChiHile30-977</strain>
    </source>
</reference>
<dbReference type="Pfam" id="PF06107">
    <property type="entry name" value="DUF951"/>
    <property type="match status" value="1"/>
</dbReference>
<dbReference type="InterPro" id="IPR009296">
    <property type="entry name" value="DUF951"/>
</dbReference>
<protein>
    <submittedName>
        <fullName evidence="1">DUF951 domain-containing protein</fullName>
    </submittedName>
</protein>